<organism evidence="1 2">
    <name type="scientific">Phaseolus angularis</name>
    <name type="common">Azuki bean</name>
    <name type="synonym">Vigna angularis</name>
    <dbReference type="NCBI Taxonomy" id="3914"/>
    <lineage>
        <taxon>Eukaryota</taxon>
        <taxon>Viridiplantae</taxon>
        <taxon>Streptophyta</taxon>
        <taxon>Embryophyta</taxon>
        <taxon>Tracheophyta</taxon>
        <taxon>Spermatophyta</taxon>
        <taxon>Magnoliopsida</taxon>
        <taxon>eudicotyledons</taxon>
        <taxon>Gunneridae</taxon>
        <taxon>Pentapetalae</taxon>
        <taxon>rosids</taxon>
        <taxon>fabids</taxon>
        <taxon>Fabales</taxon>
        <taxon>Fabaceae</taxon>
        <taxon>Papilionoideae</taxon>
        <taxon>50 kb inversion clade</taxon>
        <taxon>NPAAA clade</taxon>
        <taxon>indigoferoid/millettioid clade</taxon>
        <taxon>Phaseoleae</taxon>
        <taxon>Vigna</taxon>
    </lineage>
</organism>
<protein>
    <submittedName>
        <fullName evidence="1">Uncharacterized protein</fullName>
    </submittedName>
</protein>
<dbReference type="Gramene" id="KOM37300">
    <property type="protein sequence ID" value="KOM37300"/>
    <property type="gene ID" value="LR48_Vigan03g068100"/>
</dbReference>
<dbReference type="EMBL" id="CM003373">
    <property type="protein sequence ID" value="KOM37300.1"/>
    <property type="molecule type" value="Genomic_DNA"/>
</dbReference>
<evidence type="ECO:0000313" key="2">
    <source>
        <dbReference type="Proteomes" id="UP000053144"/>
    </source>
</evidence>
<accession>A0A0L9U3D4</accession>
<sequence length="69" mass="7784">MINSLQRVDILQNPFKHALDEDSSSFWVWKQSRTLPTRAQATPRCKDATSTPSTPSKSLLLASLMFMDS</sequence>
<name>A0A0L9U3D4_PHAAN</name>
<dbReference type="AlphaFoldDB" id="A0A0L9U3D4"/>
<gene>
    <name evidence="1" type="ORF">LR48_Vigan03g068100</name>
</gene>
<reference evidence="2" key="1">
    <citation type="journal article" date="2015" name="Proc. Natl. Acad. Sci. U.S.A.">
        <title>Genome sequencing of adzuki bean (Vigna angularis) provides insight into high starch and low fat accumulation and domestication.</title>
        <authorList>
            <person name="Yang K."/>
            <person name="Tian Z."/>
            <person name="Chen C."/>
            <person name="Luo L."/>
            <person name="Zhao B."/>
            <person name="Wang Z."/>
            <person name="Yu L."/>
            <person name="Li Y."/>
            <person name="Sun Y."/>
            <person name="Li W."/>
            <person name="Chen Y."/>
            <person name="Li Y."/>
            <person name="Zhang Y."/>
            <person name="Ai D."/>
            <person name="Zhao J."/>
            <person name="Shang C."/>
            <person name="Ma Y."/>
            <person name="Wu B."/>
            <person name="Wang M."/>
            <person name="Gao L."/>
            <person name="Sun D."/>
            <person name="Zhang P."/>
            <person name="Guo F."/>
            <person name="Wang W."/>
            <person name="Li Y."/>
            <person name="Wang J."/>
            <person name="Varshney R.K."/>
            <person name="Wang J."/>
            <person name="Ling H.Q."/>
            <person name="Wan P."/>
        </authorList>
    </citation>
    <scope>NUCLEOTIDE SEQUENCE</scope>
    <source>
        <strain evidence="2">cv. Jingnong 6</strain>
    </source>
</reference>
<dbReference type="Proteomes" id="UP000053144">
    <property type="component" value="Chromosome 3"/>
</dbReference>
<proteinExistence type="predicted"/>
<evidence type="ECO:0000313" key="1">
    <source>
        <dbReference type="EMBL" id="KOM37300.1"/>
    </source>
</evidence>